<reference evidence="3" key="2">
    <citation type="submission" date="2025-08" db="UniProtKB">
        <authorList>
            <consortium name="RefSeq"/>
        </authorList>
    </citation>
    <scope>IDENTIFICATION</scope>
    <source>
        <strain evidence="3">S238N-H82</strain>
        <tissue evidence="3">Testes</tissue>
    </source>
</reference>
<dbReference type="RefSeq" id="XP_035665929.1">
    <property type="nucleotide sequence ID" value="XM_035810036.1"/>
</dbReference>
<evidence type="ECO:0000256" key="1">
    <source>
        <dbReference type="SAM" id="MobiDB-lite"/>
    </source>
</evidence>
<dbReference type="Proteomes" id="UP000001554">
    <property type="component" value="Chromosome 2"/>
</dbReference>
<dbReference type="OMA" id="MEGWWFA"/>
<evidence type="ECO:0000313" key="3">
    <source>
        <dbReference type="RefSeq" id="XP_035665929.1"/>
    </source>
</evidence>
<accession>A0A9J7KJ69</accession>
<keyword evidence="2" id="KW-1185">Reference proteome</keyword>
<protein>
    <submittedName>
        <fullName evidence="3">Uncharacterized protein LOC118409167</fullName>
    </submittedName>
</protein>
<feature type="region of interest" description="Disordered" evidence="1">
    <location>
        <begin position="95"/>
        <end position="122"/>
    </location>
</feature>
<sequence length="122" mass="14069">MPQASPTSETEEAIRRTLERERHIELKKIEKGSLLVQVKFLTLAGYWVMRSLNERIHAGTDRTCLQLLLEDELQRVGWTGPIQVGLEGWWFAEEEGQEEEEAAGTEQEERWEWAGMGDKQVG</sequence>
<organism evidence="2 3">
    <name type="scientific">Branchiostoma floridae</name>
    <name type="common">Florida lancelet</name>
    <name type="synonym">Amphioxus</name>
    <dbReference type="NCBI Taxonomy" id="7739"/>
    <lineage>
        <taxon>Eukaryota</taxon>
        <taxon>Metazoa</taxon>
        <taxon>Chordata</taxon>
        <taxon>Cephalochordata</taxon>
        <taxon>Leptocardii</taxon>
        <taxon>Amphioxiformes</taxon>
        <taxon>Branchiostomatidae</taxon>
        <taxon>Branchiostoma</taxon>
    </lineage>
</organism>
<dbReference type="AlphaFoldDB" id="A0A9J7KJ69"/>
<name>A0A9J7KJ69_BRAFL</name>
<evidence type="ECO:0000313" key="2">
    <source>
        <dbReference type="Proteomes" id="UP000001554"/>
    </source>
</evidence>
<dbReference type="KEGG" id="bfo:118409167"/>
<proteinExistence type="predicted"/>
<reference evidence="2" key="1">
    <citation type="journal article" date="2020" name="Nat. Ecol. Evol.">
        <title>Deeply conserved synteny resolves early events in vertebrate evolution.</title>
        <authorList>
            <person name="Simakov O."/>
            <person name="Marletaz F."/>
            <person name="Yue J.X."/>
            <person name="O'Connell B."/>
            <person name="Jenkins J."/>
            <person name="Brandt A."/>
            <person name="Calef R."/>
            <person name="Tung C.H."/>
            <person name="Huang T.K."/>
            <person name="Schmutz J."/>
            <person name="Satoh N."/>
            <person name="Yu J.K."/>
            <person name="Putnam N.H."/>
            <person name="Green R.E."/>
            <person name="Rokhsar D.S."/>
        </authorList>
    </citation>
    <scope>NUCLEOTIDE SEQUENCE [LARGE SCALE GENOMIC DNA]</scope>
    <source>
        <strain evidence="2">S238N-H82</strain>
    </source>
</reference>
<gene>
    <name evidence="3" type="primary">LOC118409167</name>
</gene>
<dbReference type="GeneID" id="118409167"/>